<organism evidence="1 2">
    <name type="scientific">candidate division MSBL1 archaeon SCGC-AAA261D19</name>
    <dbReference type="NCBI Taxonomy" id="1698273"/>
    <lineage>
        <taxon>Archaea</taxon>
        <taxon>Methanobacteriati</taxon>
        <taxon>Methanobacteriota</taxon>
        <taxon>candidate division MSBL1</taxon>
    </lineage>
</organism>
<dbReference type="Proteomes" id="UP000070400">
    <property type="component" value="Unassembled WGS sequence"/>
</dbReference>
<dbReference type="EMBL" id="LHXX01000033">
    <property type="protein sequence ID" value="KXB01931.1"/>
    <property type="molecule type" value="Genomic_DNA"/>
</dbReference>
<reference evidence="1 2" key="1">
    <citation type="journal article" date="2016" name="Sci. Rep.">
        <title>Metabolic traits of an uncultured archaeal lineage -MSBL1- from brine pools of the Red Sea.</title>
        <authorList>
            <person name="Mwirichia R."/>
            <person name="Alam I."/>
            <person name="Rashid M."/>
            <person name="Vinu M."/>
            <person name="Ba-Alawi W."/>
            <person name="Anthony Kamau A."/>
            <person name="Kamanda Ngugi D."/>
            <person name="Goker M."/>
            <person name="Klenk H.P."/>
            <person name="Bajic V."/>
            <person name="Stingl U."/>
        </authorList>
    </citation>
    <scope>NUCLEOTIDE SEQUENCE [LARGE SCALE GENOMIC DNA]</scope>
    <source>
        <strain evidence="1">SCGC-AAA261D19</strain>
    </source>
</reference>
<dbReference type="AlphaFoldDB" id="A0A133V668"/>
<evidence type="ECO:0000313" key="1">
    <source>
        <dbReference type="EMBL" id="KXB01931.1"/>
    </source>
</evidence>
<evidence type="ECO:0000313" key="2">
    <source>
        <dbReference type="Proteomes" id="UP000070400"/>
    </source>
</evidence>
<comment type="caution">
    <text evidence="1">The sequence shown here is derived from an EMBL/GenBank/DDBJ whole genome shotgun (WGS) entry which is preliminary data.</text>
</comment>
<keyword evidence="2" id="KW-1185">Reference proteome</keyword>
<evidence type="ECO:0008006" key="3">
    <source>
        <dbReference type="Google" id="ProtNLM"/>
    </source>
</evidence>
<accession>A0A133V668</accession>
<proteinExistence type="predicted"/>
<protein>
    <recommendedName>
        <fullName evidence="3">Restriction system protein Mrr-like N-terminal domain-containing protein</fullName>
    </recommendedName>
</protein>
<name>A0A133V668_9EURY</name>
<gene>
    <name evidence="1" type="ORF">AKJ43_02855</name>
</gene>
<sequence length="71" mass="8439">MHVASPNEYKEFRNTIKEVLSSAEEPMTWTEIKKKAKLKQKVPNNVWVRKMEKDIGLVRERSPKGTIWRLE</sequence>